<dbReference type="EMBL" id="MBDL01000010">
    <property type="protein sequence ID" value="ODA12850.1"/>
    <property type="molecule type" value="Genomic_DNA"/>
</dbReference>
<dbReference type="RefSeq" id="WP_068888416.1">
    <property type="nucleotide sequence ID" value="NZ_CBCRUU010000004.1"/>
</dbReference>
<organism evidence="12 13">
    <name type="scientific">Acinetobacter celticus</name>
    <dbReference type="NCBI Taxonomy" id="1891224"/>
    <lineage>
        <taxon>Bacteria</taxon>
        <taxon>Pseudomonadati</taxon>
        <taxon>Pseudomonadota</taxon>
        <taxon>Gammaproteobacteria</taxon>
        <taxon>Moraxellales</taxon>
        <taxon>Moraxellaceae</taxon>
        <taxon>Acinetobacter</taxon>
    </lineage>
</organism>
<keyword evidence="6 11" id="KW-0547">Nucleotide-binding</keyword>
<evidence type="ECO:0000256" key="3">
    <source>
        <dbReference type="ARBA" id="ARBA00004868"/>
    </source>
</evidence>
<comment type="caution">
    <text evidence="12">The sequence shown here is derived from an EMBL/GenBank/DDBJ whole genome shotgun (WGS) entry which is preliminary data.</text>
</comment>
<keyword evidence="7 11" id="KW-0418">Kinase</keyword>
<evidence type="ECO:0000256" key="8">
    <source>
        <dbReference type="ARBA" id="ARBA00022840"/>
    </source>
</evidence>
<keyword evidence="13" id="KW-1185">Reference proteome</keyword>
<dbReference type="Gene3D" id="3.40.1190.20">
    <property type="match status" value="1"/>
</dbReference>
<comment type="similarity">
    <text evidence="11">Belongs to the Thz kinase family.</text>
</comment>
<feature type="binding site" evidence="11">
    <location>
        <position position="65"/>
    </location>
    <ligand>
        <name>substrate</name>
    </ligand>
</feature>
<proteinExistence type="inferred from homology"/>
<dbReference type="GO" id="GO:0004417">
    <property type="term" value="F:hydroxyethylthiazole kinase activity"/>
    <property type="evidence" value="ECO:0007669"/>
    <property type="project" value="UniProtKB-UniRule"/>
</dbReference>
<keyword evidence="4 11" id="KW-0808">Transferase</keyword>
<dbReference type="GO" id="GO:0009229">
    <property type="term" value="P:thiamine diphosphate biosynthetic process"/>
    <property type="evidence" value="ECO:0007669"/>
    <property type="project" value="UniProtKB-UniRule"/>
</dbReference>
<comment type="cofactor">
    <cofactor evidence="2 11">
        <name>Mg(2+)</name>
        <dbReference type="ChEBI" id="CHEBI:18420"/>
    </cofactor>
</comment>
<reference evidence="12 13" key="1">
    <citation type="submission" date="2016-07" db="EMBL/GenBank/DDBJ databases">
        <title>Acinetobacter sp. ANC 4603.</title>
        <authorList>
            <person name="Radolfova-Krizova L."/>
            <person name="Nemec A."/>
        </authorList>
    </citation>
    <scope>NUCLEOTIDE SEQUENCE [LARGE SCALE GENOMIC DNA]</scope>
    <source>
        <strain evidence="12 13">ANC 4603</strain>
    </source>
</reference>
<keyword evidence="9 11" id="KW-0460">Magnesium</keyword>
<dbReference type="GO" id="GO:0009228">
    <property type="term" value="P:thiamine biosynthetic process"/>
    <property type="evidence" value="ECO:0007669"/>
    <property type="project" value="UniProtKB-KW"/>
</dbReference>
<evidence type="ECO:0000256" key="2">
    <source>
        <dbReference type="ARBA" id="ARBA00001946"/>
    </source>
</evidence>
<dbReference type="SUPFAM" id="SSF53613">
    <property type="entry name" value="Ribokinase-like"/>
    <property type="match status" value="1"/>
</dbReference>
<dbReference type="CDD" id="cd01170">
    <property type="entry name" value="THZ_kinase"/>
    <property type="match status" value="1"/>
</dbReference>
<dbReference type="OrthoDB" id="8909021at2"/>
<dbReference type="Pfam" id="PF02110">
    <property type="entry name" value="HK"/>
    <property type="match status" value="1"/>
</dbReference>
<feature type="binding site" evidence="11">
    <location>
        <position position="186"/>
    </location>
    <ligand>
        <name>ATP</name>
        <dbReference type="ChEBI" id="CHEBI:30616"/>
    </ligand>
</feature>
<evidence type="ECO:0000256" key="10">
    <source>
        <dbReference type="ARBA" id="ARBA00022977"/>
    </source>
</evidence>
<sequence length="289" mass="30877">MNHPEQMNKTMNTSLSGLTAPLLQQVIDAWTELKTQQPLVHIMTNGVANNYVANILLAAGASPAMIDNPFEAESFASIASAINLNLGTPTSEQMQAMLIAAQTAQRLDKIWVLDPVGYGPILKWRSEMVDTLLQFNPAVIRGNASEIGALAGNQIQSKGVDSTVSSASVYRQAQPLLEHATCIAISGESDFILSKELNSVIQINGGSYLQPKITASGCALGALTAAYCAVSNNITAGTVAAHIHFAIAGKKAYERAKTVGSFNVAFLDEIYTLDAEDFQQYSDFNILPL</sequence>
<gene>
    <name evidence="11" type="primary">thiM</name>
    <name evidence="12" type="ORF">BBP83_09890</name>
</gene>
<evidence type="ECO:0000313" key="13">
    <source>
        <dbReference type="Proteomes" id="UP000186553"/>
    </source>
</evidence>
<dbReference type="HAMAP" id="MF_00228">
    <property type="entry name" value="Thz_kinase"/>
    <property type="match status" value="1"/>
</dbReference>
<dbReference type="Proteomes" id="UP000186553">
    <property type="component" value="Unassembled WGS sequence"/>
</dbReference>
<evidence type="ECO:0000313" key="12">
    <source>
        <dbReference type="EMBL" id="ODA12850.1"/>
    </source>
</evidence>
<evidence type="ECO:0000256" key="9">
    <source>
        <dbReference type="ARBA" id="ARBA00022842"/>
    </source>
</evidence>
<accession>A0A1C3CVM9</accession>
<evidence type="ECO:0000256" key="6">
    <source>
        <dbReference type="ARBA" id="ARBA00022741"/>
    </source>
</evidence>
<evidence type="ECO:0000256" key="4">
    <source>
        <dbReference type="ARBA" id="ARBA00022679"/>
    </source>
</evidence>
<dbReference type="EC" id="2.7.1.50" evidence="11"/>
<protein>
    <recommendedName>
        <fullName evidence="11">Hydroxyethylthiazole kinase</fullName>
        <ecNumber evidence="11">2.7.1.50</ecNumber>
    </recommendedName>
    <alternativeName>
        <fullName evidence="11">4-methyl-5-beta-hydroxyethylthiazole kinase</fullName>
        <shortName evidence="11">TH kinase</shortName>
        <shortName evidence="11">Thz kinase</shortName>
    </alternativeName>
</protein>
<feature type="binding site" evidence="11">
    <location>
        <position position="215"/>
    </location>
    <ligand>
        <name>substrate</name>
    </ligand>
</feature>
<evidence type="ECO:0000256" key="7">
    <source>
        <dbReference type="ARBA" id="ARBA00022777"/>
    </source>
</evidence>
<evidence type="ECO:0000256" key="11">
    <source>
        <dbReference type="HAMAP-Rule" id="MF_00228"/>
    </source>
</evidence>
<dbReference type="PIRSF" id="PIRSF000513">
    <property type="entry name" value="Thz_kinase"/>
    <property type="match status" value="1"/>
</dbReference>
<dbReference type="PRINTS" id="PR01099">
    <property type="entry name" value="HYETHTZKNASE"/>
</dbReference>
<keyword evidence="10 11" id="KW-0784">Thiamine biosynthesis</keyword>
<comment type="function">
    <text evidence="11">Catalyzes the phosphorylation of the hydroxyl group of 4-methyl-5-beta-hydroxyethylthiazole (THZ).</text>
</comment>
<dbReference type="InterPro" id="IPR029056">
    <property type="entry name" value="Ribokinase-like"/>
</dbReference>
<name>A0A1C3CVM9_9GAMM</name>
<evidence type="ECO:0000256" key="1">
    <source>
        <dbReference type="ARBA" id="ARBA00001771"/>
    </source>
</evidence>
<keyword evidence="5 11" id="KW-0479">Metal-binding</keyword>
<dbReference type="AlphaFoldDB" id="A0A1C3CVM9"/>
<keyword evidence="8 11" id="KW-0067">ATP-binding</keyword>
<evidence type="ECO:0000256" key="5">
    <source>
        <dbReference type="ARBA" id="ARBA00022723"/>
    </source>
</evidence>
<dbReference type="InterPro" id="IPR000417">
    <property type="entry name" value="Hyethyz_kinase"/>
</dbReference>
<dbReference type="GO" id="GO:0000287">
    <property type="term" value="F:magnesium ion binding"/>
    <property type="evidence" value="ECO:0007669"/>
    <property type="project" value="UniProtKB-UniRule"/>
</dbReference>
<comment type="pathway">
    <text evidence="3 11">Cofactor biosynthesis; thiamine diphosphate biosynthesis; 4-methyl-5-(2-phosphoethyl)-thiazole from 5-(2-hydroxyethyl)-4-methylthiazole: step 1/1.</text>
</comment>
<dbReference type="NCBIfam" id="NF006830">
    <property type="entry name" value="PRK09355.1"/>
    <property type="match status" value="1"/>
</dbReference>
<feature type="binding site" evidence="11">
    <location>
        <position position="141"/>
    </location>
    <ligand>
        <name>ATP</name>
        <dbReference type="ChEBI" id="CHEBI:30616"/>
    </ligand>
</feature>
<dbReference type="STRING" id="1891224.BBP83_09890"/>
<dbReference type="GO" id="GO:0005524">
    <property type="term" value="F:ATP binding"/>
    <property type="evidence" value="ECO:0007669"/>
    <property type="project" value="UniProtKB-UniRule"/>
</dbReference>
<comment type="catalytic activity">
    <reaction evidence="1 11">
        <text>5-(2-hydroxyethyl)-4-methylthiazole + ATP = 4-methyl-5-(2-phosphooxyethyl)-thiazole + ADP + H(+)</text>
        <dbReference type="Rhea" id="RHEA:24212"/>
        <dbReference type="ChEBI" id="CHEBI:15378"/>
        <dbReference type="ChEBI" id="CHEBI:17957"/>
        <dbReference type="ChEBI" id="CHEBI:30616"/>
        <dbReference type="ChEBI" id="CHEBI:58296"/>
        <dbReference type="ChEBI" id="CHEBI:456216"/>
        <dbReference type="EC" id="2.7.1.50"/>
    </reaction>
</comment>
<dbReference type="UniPathway" id="UPA00060">
    <property type="reaction ID" value="UER00139"/>
</dbReference>